<dbReference type="RefSeq" id="WP_244644373.1">
    <property type="nucleotide sequence ID" value="NZ_BMCT01000003.1"/>
</dbReference>
<reference evidence="4" key="2">
    <citation type="submission" date="2020-09" db="EMBL/GenBank/DDBJ databases">
        <authorList>
            <person name="Sun Q."/>
            <person name="Sedlacek I."/>
        </authorList>
    </citation>
    <scope>NUCLEOTIDE SEQUENCE</scope>
    <source>
        <strain evidence="4">CCM 7897</strain>
    </source>
</reference>
<dbReference type="Proteomes" id="UP000606044">
    <property type="component" value="Unassembled WGS sequence"/>
</dbReference>
<gene>
    <name evidence="4" type="ORF">GCM10007301_27000</name>
</gene>
<dbReference type="PANTHER" id="PTHR43046">
    <property type="entry name" value="GDP-MANNOSE MANNOSYL HYDROLASE"/>
    <property type="match status" value="1"/>
</dbReference>
<dbReference type="Pfam" id="PF00293">
    <property type="entry name" value="NUDIX"/>
    <property type="match status" value="1"/>
</dbReference>
<accession>A0A917C1D7</accession>
<dbReference type="InterPro" id="IPR015797">
    <property type="entry name" value="NUDIX_hydrolase-like_dom_sf"/>
</dbReference>
<dbReference type="InterPro" id="IPR020476">
    <property type="entry name" value="Nudix_hydrolase"/>
</dbReference>
<evidence type="ECO:0000313" key="5">
    <source>
        <dbReference type="Proteomes" id="UP000606044"/>
    </source>
</evidence>
<dbReference type="PRINTS" id="PR00502">
    <property type="entry name" value="NUDIXFAMILY"/>
</dbReference>
<evidence type="ECO:0000259" key="3">
    <source>
        <dbReference type="PROSITE" id="PS51462"/>
    </source>
</evidence>
<evidence type="ECO:0000256" key="2">
    <source>
        <dbReference type="ARBA" id="ARBA00022801"/>
    </source>
</evidence>
<dbReference type="GO" id="GO:0016787">
    <property type="term" value="F:hydrolase activity"/>
    <property type="evidence" value="ECO:0007669"/>
    <property type="project" value="UniProtKB-KW"/>
</dbReference>
<reference evidence="4" key="1">
    <citation type="journal article" date="2014" name="Int. J. Syst. Evol. Microbiol.">
        <title>Complete genome sequence of Corynebacterium casei LMG S-19264T (=DSM 44701T), isolated from a smear-ripened cheese.</title>
        <authorList>
            <consortium name="US DOE Joint Genome Institute (JGI-PGF)"/>
            <person name="Walter F."/>
            <person name="Albersmeier A."/>
            <person name="Kalinowski J."/>
            <person name="Ruckert C."/>
        </authorList>
    </citation>
    <scope>NUCLEOTIDE SEQUENCE</scope>
    <source>
        <strain evidence="4">CCM 7897</strain>
    </source>
</reference>
<evidence type="ECO:0000256" key="1">
    <source>
        <dbReference type="ARBA" id="ARBA00001946"/>
    </source>
</evidence>
<proteinExistence type="predicted"/>
<comment type="caution">
    <text evidence="4">The sequence shown here is derived from an EMBL/GenBank/DDBJ whole genome shotgun (WGS) entry which is preliminary data.</text>
</comment>
<dbReference type="AlphaFoldDB" id="A0A917C1D7"/>
<sequence>MPLAPLVRRVRHGMTLGVRVIAIDSEDRVLLVRHTYAPGWHLPGGGVDIGESAEEAARRELREETRAEITGPLTLHGFFFNAAVGGRDYVACYRAGDVQLNPLPGPTYEIAEVAACPLHALPADTTPATRRRIAEAVNGDVPGDCW</sequence>
<dbReference type="CDD" id="cd04680">
    <property type="entry name" value="NUDIX_Hydrolase"/>
    <property type="match status" value="1"/>
</dbReference>
<name>A0A917C1D7_9HYPH</name>
<dbReference type="SUPFAM" id="SSF55811">
    <property type="entry name" value="Nudix"/>
    <property type="match status" value="1"/>
</dbReference>
<dbReference type="Gene3D" id="3.90.79.10">
    <property type="entry name" value="Nucleoside Triphosphate Pyrophosphohydrolase"/>
    <property type="match status" value="1"/>
</dbReference>
<dbReference type="InterPro" id="IPR000086">
    <property type="entry name" value="NUDIX_hydrolase_dom"/>
</dbReference>
<keyword evidence="5" id="KW-1185">Reference proteome</keyword>
<feature type="domain" description="Nudix hydrolase" evidence="3">
    <location>
        <begin position="13"/>
        <end position="139"/>
    </location>
</feature>
<evidence type="ECO:0000313" key="4">
    <source>
        <dbReference type="EMBL" id="GGF65908.1"/>
    </source>
</evidence>
<dbReference type="PROSITE" id="PS51462">
    <property type="entry name" value="NUDIX"/>
    <property type="match status" value="1"/>
</dbReference>
<keyword evidence="2 4" id="KW-0378">Hydrolase</keyword>
<dbReference type="EMBL" id="BMCT01000003">
    <property type="protein sequence ID" value="GGF65908.1"/>
    <property type="molecule type" value="Genomic_DNA"/>
</dbReference>
<dbReference type="PANTHER" id="PTHR43046:SF16">
    <property type="entry name" value="ADP-RIBOSE PYROPHOSPHATASE YJHB-RELATED"/>
    <property type="match status" value="1"/>
</dbReference>
<protein>
    <submittedName>
        <fullName evidence="4">NUDIX hydrolase</fullName>
    </submittedName>
</protein>
<comment type="cofactor">
    <cofactor evidence="1">
        <name>Mg(2+)</name>
        <dbReference type="ChEBI" id="CHEBI:18420"/>
    </cofactor>
</comment>
<organism evidence="4 5">
    <name type="scientific">Azorhizobium oxalatiphilum</name>
    <dbReference type="NCBI Taxonomy" id="980631"/>
    <lineage>
        <taxon>Bacteria</taxon>
        <taxon>Pseudomonadati</taxon>
        <taxon>Pseudomonadota</taxon>
        <taxon>Alphaproteobacteria</taxon>
        <taxon>Hyphomicrobiales</taxon>
        <taxon>Xanthobacteraceae</taxon>
        <taxon>Azorhizobium</taxon>
    </lineage>
</organism>